<dbReference type="PANTHER" id="PTHR15486">
    <property type="entry name" value="ANCIENT UBIQUITOUS PROTEIN"/>
    <property type="match status" value="1"/>
</dbReference>
<evidence type="ECO:0000256" key="5">
    <source>
        <dbReference type="ARBA" id="ARBA00022989"/>
    </source>
</evidence>
<evidence type="ECO:0000259" key="8">
    <source>
        <dbReference type="Pfam" id="PF23270"/>
    </source>
</evidence>
<keyword evidence="5" id="KW-1133">Transmembrane helix</keyword>
<dbReference type="GO" id="GO:0016020">
    <property type="term" value="C:membrane"/>
    <property type="evidence" value="ECO:0007669"/>
    <property type="project" value="UniProtKB-SubCell"/>
</dbReference>
<feature type="compositionally biased region" description="Low complexity" evidence="7">
    <location>
        <begin position="222"/>
        <end position="238"/>
    </location>
</feature>
<organism evidence="9 10">
    <name type="scientific">Panicum miliaceum</name>
    <name type="common">Proso millet</name>
    <name type="synonym">Broomcorn millet</name>
    <dbReference type="NCBI Taxonomy" id="4540"/>
    <lineage>
        <taxon>Eukaryota</taxon>
        <taxon>Viridiplantae</taxon>
        <taxon>Streptophyta</taxon>
        <taxon>Embryophyta</taxon>
        <taxon>Tracheophyta</taxon>
        <taxon>Spermatophyta</taxon>
        <taxon>Magnoliopsida</taxon>
        <taxon>Liliopsida</taxon>
        <taxon>Poales</taxon>
        <taxon>Poaceae</taxon>
        <taxon>PACMAD clade</taxon>
        <taxon>Panicoideae</taxon>
        <taxon>Panicodae</taxon>
        <taxon>Paniceae</taxon>
        <taxon>Panicinae</taxon>
        <taxon>Panicum</taxon>
        <taxon>Panicum sect. Panicum</taxon>
    </lineage>
</organism>
<evidence type="ECO:0000313" key="9">
    <source>
        <dbReference type="EMBL" id="RLN41285.1"/>
    </source>
</evidence>
<proteinExistence type="inferred from homology"/>
<evidence type="ECO:0000256" key="6">
    <source>
        <dbReference type="ARBA" id="ARBA00023136"/>
    </source>
</evidence>
<evidence type="ECO:0000256" key="4">
    <source>
        <dbReference type="ARBA" id="ARBA00022692"/>
    </source>
</evidence>
<dbReference type="OrthoDB" id="786902at2759"/>
<keyword evidence="10" id="KW-1185">Reference proteome</keyword>
<evidence type="ECO:0000256" key="2">
    <source>
        <dbReference type="ARBA" id="ARBA00007937"/>
    </source>
</evidence>
<sequence length="320" mass="35202">MDSCMATTGERFANRLLSIHRFVNRSLVGRLLQNMLPGGATAAAPSPLVRQLGKNALVVDADALLLKPSPGAAFPPYFLVAVEAGGYIRGLVLLALYPVLHVLPHGARAKAMAFVSFCGLRRDEAARVGRAVLPKLFSREVPPGTPGIEVLNALPKEVKVVAVSRMFPTVMVEAFLKEYVGFHAVAGRELKGGPRYLTGVMAEFDDTERLPRVLKQAERASCSKTSKQSSNQQSSIQNLQQPAMPINNFITNVTNSINLALSTWSHISPQPKNIWAYRLHMATLVPCRPHAYLYRPNRRKTYYLTVKKTSTSSVSRLLLR</sequence>
<comment type="subcellular location">
    <subcellularLocation>
        <location evidence="1">Membrane</location>
    </subcellularLocation>
</comment>
<gene>
    <name evidence="9" type="ORF">C2845_PM01G21360</name>
</gene>
<comment type="similarity">
    <text evidence="2">Belongs to the GPAT/DAPAT family.</text>
</comment>
<evidence type="ECO:0000256" key="7">
    <source>
        <dbReference type="SAM" id="MobiDB-lite"/>
    </source>
</evidence>
<protein>
    <recommendedName>
        <fullName evidence="8">Glycerol-3-phosphate acyltransferase RAM2/GPAT1-8 HAD-like domain-containing protein</fullName>
    </recommendedName>
</protein>
<dbReference type="Proteomes" id="UP000275267">
    <property type="component" value="Unassembled WGS sequence"/>
</dbReference>
<dbReference type="PANTHER" id="PTHR15486:SF53">
    <property type="entry name" value="PHOSPHOLIPID_GLYCEROL ACYLTRANSFERASE DOMAIN-CONTAINING PROTEIN"/>
    <property type="match status" value="1"/>
</dbReference>
<evidence type="ECO:0000256" key="3">
    <source>
        <dbReference type="ARBA" id="ARBA00022679"/>
    </source>
</evidence>
<dbReference type="GO" id="GO:0010143">
    <property type="term" value="P:cutin biosynthetic process"/>
    <property type="evidence" value="ECO:0007669"/>
    <property type="project" value="TreeGrafter"/>
</dbReference>
<evidence type="ECO:0000313" key="10">
    <source>
        <dbReference type="Proteomes" id="UP000275267"/>
    </source>
</evidence>
<feature type="region of interest" description="Disordered" evidence="7">
    <location>
        <begin position="218"/>
        <end position="238"/>
    </location>
</feature>
<keyword evidence="4" id="KW-0812">Transmembrane</keyword>
<dbReference type="GO" id="GO:0016791">
    <property type="term" value="F:phosphatase activity"/>
    <property type="evidence" value="ECO:0007669"/>
    <property type="project" value="TreeGrafter"/>
</dbReference>
<keyword evidence="3" id="KW-0808">Transferase</keyword>
<dbReference type="EMBL" id="PQIB02000001">
    <property type="protein sequence ID" value="RLN41285.1"/>
    <property type="molecule type" value="Genomic_DNA"/>
</dbReference>
<keyword evidence="6" id="KW-0472">Membrane</keyword>
<accession>A0A3L6TP71</accession>
<reference evidence="10" key="1">
    <citation type="journal article" date="2019" name="Nat. Commun.">
        <title>The genome of broomcorn millet.</title>
        <authorList>
            <person name="Zou C."/>
            <person name="Miki D."/>
            <person name="Li D."/>
            <person name="Tang Q."/>
            <person name="Xiao L."/>
            <person name="Rajput S."/>
            <person name="Deng P."/>
            <person name="Jia W."/>
            <person name="Huang R."/>
            <person name="Zhang M."/>
            <person name="Sun Y."/>
            <person name="Hu J."/>
            <person name="Fu X."/>
            <person name="Schnable P.S."/>
            <person name="Li F."/>
            <person name="Zhang H."/>
            <person name="Feng B."/>
            <person name="Zhu X."/>
            <person name="Liu R."/>
            <person name="Schnable J.C."/>
            <person name="Zhu J.-K."/>
            <person name="Zhang H."/>
        </authorList>
    </citation>
    <scope>NUCLEOTIDE SEQUENCE [LARGE SCALE GENOMIC DNA]</scope>
</reference>
<feature type="domain" description="Glycerol-3-phosphate acyltransferase RAM2/GPAT1-8 HAD-like" evidence="8">
    <location>
        <begin position="57"/>
        <end position="221"/>
    </location>
</feature>
<comment type="caution">
    <text evidence="9">The sequence shown here is derived from an EMBL/GenBank/DDBJ whole genome shotgun (WGS) entry which is preliminary data.</text>
</comment>
<dbReference type="Pfam" id="PF23270">
    <property type="entry name" value="HAD_RAM2_N"/>
    <property type="match status" value="1"/>
</dbReference>
<dbReference type="GO" id="GO:0090447">
    <property type="term" value="F:glycerol-3-phosphate 2-O-acyltransferase activity"/>
    <property type="evidence" value="ECO:0007669"/>
    <property type="project" value="TreeGrafter"/>
</dbReference>
<dbReference type="AlphaFoldDB" id="A0A3L6TP71"/>
<dbReference type="STRING" id="4540.A0A3L6TP71"/>
<evidence type="ECO:0000256" key="1">
    <source>
        <dbReference type="ARBA" id="ARBA00004370"/>
    </source>
</evidence>
<name>A0A3L6TP71_PANMI</name>
<dbReference type="InterPro" id="IPR056462">
    <property type="entry name" value="HAD_RAM2/GPAT1-8"/>
</dbReference>